<organism evidence="1 2">
    <name type="scientific">Lasallia pustulata</name>
    <dbReference type="NCBI Taxonomy" id="136370"/>
    <lineage>
        <taxon>Eukaryota</taxon>
        <taxon>Fungi</taxon>
        <taxon>Dikarya</taxon>
        <taxon>Ascomycota</taxon>
        <taxon>Pezizomycotina</taxon>
        <taxon>Lecanoromycetes</taxon>
        <taxon>OSLEUM clade</taxon>
        <taxon>Umbilicariomycetidae</taxon>
        <taxon>Umbilicariales</taxon>
        <taxon>Umbilicariaceae</taxon>
        <taxon>Lasallia</taxon>
    </lineage>
</organism>
<proteinExistence type="predicted"/>
<gene>
    <name evidence="1" type="ORF">FRX48_08131</name>
</gene>
<dbReference type="OrthoDB" id="4485682at2759"/>
<dbReference type="EMBL" id="VXIT01000014">
    <property type="protein sequence ID" value="KAA6408389.1"/>
    <property type="molecule type" value="Genomic_DNA"/>
</dbReference>
<accession>A0A5M8PG98</accession>
<evidence type="ECO:0000313" key="2">
    <source>
        <dbReference type="Proteomes" id="UP000324767"/>
    </source>
</evidence>
<evidence type="ECO:0000313" key="1">
    <source>
        <dbReference type="EMBL" id="KAA6408389.1"/>
    </source>
</evidence>
<protein>
    <submittedName>
        <fullName evidence="1">Uncharacterized protein</fullName>
    </submittedName>
</protein>
<name>A0A5M8PG98_9LECA</name>
<reference evidence="1 2" key="1">
    <citation type="submission" date="2019-09" db="EMBL/GenBank/DDBJ databases">
        <title>The hologenome of the rock-dwelling lichen Lasallia pustulata.</title>
        <authorList>
            <person name="Greshake Tzovaras B."/>
            <person name="Segers F."/>
            <person name="Bicker A."/>
            <person name="Dal Grande F."/>
            <person name="Otte J."/>
            <person name="Hankeln T."/>
            <person name="Schmitt I."/>
            <person name="Ebersberger I."/>
        </authorList>
    </citation>
    <scope>NUCLEOTIDE SEQUENCE [LARGE SCALE GENOMIC DNA]</scope>
    <source>
        <strain evidence="1">A1-1</strain>
    </source>
</reference>
<sequence length="92" mass="10508">MPWTRLIETSIRARDGTYAIISNLLIDEYGLRTTPKKKLVILDGLYLLLYTHWVLDDSTFNDERQRVQVATGLLTAAFSVVDHVHCSTLESK</sequence>
<dbReference type="Proteomes" id="UP000324767">
    <property type="component" value="Unassembled WGS sequence"/>
</dbReference>
<dbReference type="AlphaFoldDB" id="A0A5M8PG98"/>
<comment type="caution">
    <text evidence="1">The sequence shown here is derived from an EMBL/GenBank/DDBJ whole genome shotgun (WGS) entry which is preliminary data.</text>
</comment>